<name>A0A7Y6Q8C5_9HYPH</name>
<protein>
    <submittedName>
        <fullName evidence="3">DNA polymerase Y family protein</fullName>
    </submittedName>
</protein>
<evidence type="ECO:0000256" key="1">
    <source>
        <dbReference type="ARBA" id="ARBA00022763"/>
    </source>
</evidence>
<comment type="caution">
    <text evidence="3">The sequence shown here is derived from an EMBL/GenBank/DDBJ whole genome shotgun (WGS) entry which is preliminary data.</text>
</comment>
<evidence type="ECO:0000259" key="2">
    <source>
        <dbReference type="Pfam" id="PF00817"/>
    </source>
</evidence>
<gene>
    <name evidence="3" type="ORF">HT585_18575</name>
</gene>
<accession>A0A7Y6Q8C5</accession>
<dbReference type="Pfam" id="PF00817">
    <property type="entry name" value="IMS"/>
    <property type="match status" value="1"/>
</dbReference>
<dbReference type="SUPFAM" id="SSF56672">
    <property type="entry name" value="DNA/RNA polymerases"/>
    <property type="match status" value="1"/>
</dbReference>
<dbReference type="EMBL" id="JABWDU010000004">
    <property type="protein sequence ID" value="NVD40881.1"/>
    <property type="molecule type" value="Genomic_DNA"/>
</dbReference>
<evidence type="ECO:0000313" key="3">
    <source>
        <dbReference type="EMBL" id="NVD40881.1"/>
    </source>
</evidence>
<reference evidence="3 4" key="1">
    <citation type="submission" date="2020-06" db="EMBL/GenBank/DDBJ databases">
        <authorList>
            <person name="Grouzdev D.S."/>
        </authorList>
    </citation>
    <scope>NUCLEOTIDE SEQUENCE [LARGE SCALE GENOMIC DNA]</scope>
    <source>
        <strain evidence="3 4">HO-A22</strain>
    </source>
</reference>
<dbReference type="CDD" id="cd03468">
    <property type="entry name" value="PolY_like"/>
    <property type="match status" value="1"/>
</dbReference>
<organism evidence="3 4">
    <name type="scientific">Ensifer oleiphilus</name>
    <dbReference type="NCBI Taxonomy" id="2742698"/>
    <lineage>
        <taxon>Bacteria</taxon>
        <taxon>Pseudomonadati</taxon>
        <taxon>Pseudomonadota</taxon>
        <taxon>Alphaproteobacteria</taxon>
        <taxon>Hyphomicrobiales</taxon>
        <taxon>Rhizobiaceae</taxon>
        <taxon>Sinorhizobium/Ensifer group</taxon>
        <taxon>Ensifer</taxon>
    </lineage>
</organism>
<dbReference type="Proteomes" id="UP000520198">
    <property type="component" value="Unassembled WGS sequence"/>
</dbReference>
<keyword evidence="1" id="KW-0227">DNA damage</keyword>
<feature type="domain" description="UmuC" evidence="2">
    <location>
        <begin position="130"/>
        <end position="254"/>
    </location>
</feature>
<dbReference type="InterPro" id="IPR043502">
    <property type="entry name" value="DNA/RNA_pol_sf"/>
</dbReference>
<dbReference type="AlphaFoldDB" id="A0A7Y6Q8C5"/>
<dbReference type="GO" id="GO:0006281">
    <property type="term" value="P:DNA repair"/>
    <property type="evidence" value="ECO:0007669"/>
    <property type="project" value="InterPro"/>
</dbReference>
<sequence length="617" mass="67386">MCAPAPVVFLFCFCVSPATRRRAAPSSGFISNRRPPASAPSLTARCFAAASAIPSFTSLPKKAGLLPPSASSWSGTPMTAAFTPSSPYQPLLRQIQNQRILSLDFPHLPADRVARSRWGTSWLSRGRPEHPPVVFADRVRNAMRLVALDGLAEKSGFQLGQGVAEARAMCPEVDVLPADRAADRALLDGLADWCSRYTPLVALDGDSGLYLDITGCAHLLGGEKSLLDDLLARLFHLGIEARAAISSSAGLSWAVARFGSQGVIAPDEAARVLAPLPMAALRLTSDMIETLGRVGLKQVGDIIEAPRAPLARRFGATLLLRLDQAMGLEDEPLSPRLPVASLSAERRLSEPVQGEDDILVLTQELAARLKPELEKRGQGGRLFELLLFRVDGRVFRIAAGTSSPLIEPGRIAGLFRERLQAVHDDLDAGFGFEILRLSVPKSEKYEVMQEDFSGTPDRQRPLAAFADRVMARLGAESLFLPVLSESHVPERAAVFQPLADVGMLKTAEEGACSVPASLLAASVRPQRLFQSPEPVEAVAEVPEGPPRSFRWRRSLHRIARAEGPERIAPEWWLDGETAAERDYFRVEDERGRRFWLFREGHYGGPTQPRWFMHGVFA</sequence>
<keyword evidence="4" id="KW-1185">Reference proteome</keyword>
<dbReference type="InterPro" id="IPR050356">
    <property type="entry name" value="SulA_CellDiv_inhibitor"/>
</dbReference>
<proteinExistence type="predicted"/>
<dbReference type="PANTHER" id="PTHR35369">
    <property type="entry name" value="BLR3025 PROTEIN-RELATED"/>
    <property type="match status" value="1"/>
</dbReference>
<dbReference type="InterPro" id="IPR001126">
    <property type="entry name" value="UmuC"/>
</dbReference>
<dbReference type="PANTHER" id="PTHR35369:SF2">
    <property type="entry name" value="BLR3025 PROTEIN"/>
    <property type="match status" value="1"/>
</dbReference>
<evidence type="ECO:0000313" key="4">
    <source>
        <dbReference type="Proteomes" id="UP000520198"/>
    </source>
</evidence>